<gene>
    <name evidence="2" type="ORF">P5673_026769</name>
</gene>
<dbReference type="AlphaFoldDB" id="A0AAD9UWF6"/>
<dbReference type="InterPro" id="IPR050951">
    <property type="entry name" value="Retrovirus_Pol_polyprotein"/>
</dbReference>
<dbReference type="PANTHER" id="PTHR37984">
    <property type="entry name" value="PROTEIN CBG26694"/>
    <property type="match status" value="1"/>
</dbReference>
<dbReference type="PANTHER" id="PTHR37984:SF5">
    <property type="entry name" value="PROTEIN NYNRIN-LIKE"/>
    <property type="match status" value="1"/>
</dbReference>
<evidence type="ECO:0000313" key="2">
    <source>
        <dbReference type="EMBL" id="KAK2552242.1"/>
    </source>
</evidence>
<accession>A0AAD9UWF6</accession>
<dbReference type="EMBL" id="JARQWQ010000089">
    <property type="protein sequence ID" value="KAK2552242.1"/>
    <property type="molecule type" value="Genomic_DNA"/>
</dbReference>
<organism evidence="2 3">
    <name type="scientific">Acropora cervicornis</name>
    <name type="common">Staghorn coral</name>
    <dbReference type="NCBI Taxonomy" id="6130"/>
    <lineage>
        <taxon>Eukaryota</taxon>
        <taxon>Metazoa</taxon>
        <taxon>Cnidaria</taxon>
        <taxon>Anthozoa</taxon>
        <taxon>Hexacorallia</taxon>
        <taxon>Scleractinia</taxon>
        <taxon>Astrocoeniina</taxon>
        <taxon>Acroporidae</taxon>
        <taxon>Acropora</taxon>
    </lineage>
</organism>
<protein>
    <recommendedName>
        <fullName evidence="1">Integrase zinc-binding domain-containing protein</fullName>
    </recommendedName>
</protein>
<evidence type="ECO:0000313" key="3">
    <source>
        <dbReference type="Proteomes" id="UP001249851"/>
    </source>
</evidence>
<keyword evidence="3" id="KW-1185">Reference proteome</keyword>
<comment type="caution">
    <text evidence="2">The sequence shown here is derived from an EMBL/GenBank/DDBJ whole genome shotgun (WGS) entry which is preliminary data.</text>
</comment>
<sequence>MAQHKIRLPSTPLRILVLSDYRDELTVADGVILKGTRILIPKTLQADVLQQLHYAHQEAKKCKLCANSSMIWVNINSDIEEMVKSCAPCQRNQRMNLKEPLKPHNIPQKPWHTLRCDLFFWINLSYKLLFDYYSKLKNLEHRIQSKLVTGNDTQFTSAFLQEFRETYGFNHMTTTHNPMVS</sequence>
<reference evidence="2" key="1">
    <citation type="journal article" date="2023" name="G3 (Bethesda)">
        <title>Whole genome assembly and annotation of the endangered Caribbean coral Acropora cervicornis.</title>
        <authorList>
            <person name="Selwyn J.D."/>
            <person name="Vollmer S.V."/>
        </authorList>
    </citation>
    <scope>NUCLEOTIDE SEQUENCE</scope>
    <source>
        <strain evidence="2">K2</strain>
    </source>
</reference>
<name>A0AAD9UWF6_ACRCE</name>
<dbReference type="InterPro" id="IPR041588">
    <property type="entry name" value="Integrase_H2C2"/>
</dbReference>
<dbReference type="FunFam" id="1.10.340.70:FF:000003">
    <property type="entry name" value="Protein CBG25708"/>
    <property type="match status" value="1"/>
</dbReference>
<dbReference type="Gene3D" id="1.10.340.70">
    <property type="match status" value="1"/>
</dbReference>
<dbReference type="Pfam" id="PF17921">
    <property type="entry name" value="Integrase_H2C2"/>
    <property type="match status" value="1"/>
</dbReference>
<proteinExistence type="predicted"/>
<feature type="domain" description="Integrase zinc-binding" evidence="1">
    <location>
        <begin position="40"/>
        <end position="93"/>
    </location>
</feature>
<reference evidence="2" key="2">
    <citation type="journal article" date="2023" name="Science">
        <title>Genomic signatures of disease resistance in endangered staghorn corals.</title>
        <authorList>
            <person name="Vollmer S.V."/>
            <person name="Selwyn J.D."/>
            <person name="Despard B.A."/>
            <person name="Roesel C.L."/>
        </authorList>
    </citation>
    <scope>NUCLEOTIDE SEQUENCE</scope>
    <source>
        <strain evidence="2">K2</strain>
    </source>
</reference>
<dbReference type="Proteomes" id="UP001249851">
    <property type="component" value="Unassembled WGS sequence"/>
</dbReference>
<evidence type="ECO:0000259" key="1">
    <source>
        <dbReference type="Pfam" id="PF17921"/>
    </source>
</evidence>